<keyword evidence="2" id="KW-0479">Metal-binding</keyword>
<evidence type="ECO:0000256" key="4">
    <source>
        <dbReference type="ARBA" id="ARBA00022837"/>
    </source>
</evidence>
<evidence type="ECO:0000256" key="3">
    <source>
        <dbReference type="ARBA" id="ARBA00022801"/>
    </source>
</evidence>
<dbReference type="EMBL" id="JAUSRD010000008">
    <property type="protein sequence ID" value="MDP9894479.1"/>
    <property type="molecule type" value="Genomic_DNA"/>
</dbReference>
<evidence type="ECO:0000313" key="7">
    <source>
        <dbReference type="Proteomes" id="UP001242045"/>
    </source>
</evidence>
<dbReference type="GO" id="GO:0046872">
    <property type="term" value="F:metal ion binding"/>
    <property type="evidence" value="ECO:0007669"/>
    <property type="project" value="UniProtKB-KW"/>
</dbReference>
<evidence type="ECO:0000256" key="2">
    <source>
        <dbReference type="ARBA" id="ARBA00022723"/>
    </source>
</evidence>
<dbReference type="PROSITE" id="PS00149">
    <property type="entry name" value="SULFATASE_2"/>
    <property type="match status" value="1"/>
</dbReference>
<reference evidence="6" key="1">
    <citation type="submission" date="2023-07" db="EMBL/GenBank/DDBJ databases">
        <title>Sorghum-associated microbial communities from plants grown in Nebraska, USA.</title>
        <authorList>
            <person name="Schachtman D."/>
        </authorList>
    </citation>
    <scope>NUCLEOTIDE SEQUENCE</scope>
    <source>
        <strain evidence="6">DS3754</strain>
    </source>
</reference>
<comment type="similarity">
    <text evidence="1">Belongs to the sulfatase family.</text>
</comment>
<dbReference type="Proteomes" id="UP001242045">
    <property type="component" value="Unassembled WGS sequence"/>
</dbReference>
<feature type="domain" description="Sulfatase N-terminal" evidence="5">
    <location>
        <begin position="8"/>
        <end position="325"/>
    </location>
</feature>
<evidence type="ECO:0000259" key="5">
    <source>
        <dbReference type="Pfam" id="PF00884"/>
    </source>
</evidence>
<comment type="caution">
    <text evidence="6">The sequence shown here is derived from an EMBL/GenBank/DDBJ whole genome shotgun (WGS) entry which is preliminary data.</text>
</comment>
<dbReference type="SUPFAM" id="SSF53649">
    <property type="entry name" value="Alkaline phosphatase-like"/>
    <property type="match status" value="1"/>
</dbReference>
<dbReference type="PANTHER" id="PTHR42693:SF53">
    <property type="entry name" value="ENDO-4-O-SULFATASE"/>
    <property type="match status" value="1"/>
</dbReference>
<sequence>MSNKTRPPNIVFILADDLGYADLGAYGQTGFATPHLDGLAAEGVRFTQAYANSAVCSATRFALITGRYQYRLRGGLEEPIATNGKGLGLPPEHPTLPSLLKAAGYETALIGKWHLGRPPEYGPQRSGYDRFFGNLGGAVDYFTHKAGVGNDLPRDLYEGEVPVERTGYYTQILADEAAAYVRERAETPDRPFFLSLHFTAPHWPWEGPEDEHVSRGLKDLFHYDGGNLETYGKIVSALDAAVGQVLAALEQNGLGDNTIVVFTSDNGGERFSKNWPFTGQKTELLEGGLRVPTLLRWRERISPQVQTQVTISMDWLPTLLAAAGAAAHPGYSSDGENILPVLEGRTPVHPRQLYWRYKEQSQRAVRDGDWKYLKINDNEFLFDVAVDLRERANLRDREPEVFERLRQQWTAWNQNFLPITDEVFSHGVTPDIQADRYVPDRLHRAVLGAPGGVRPVDGD</sequence>
<evidence type="ECO:0000313" key="6">
    <source>
        <dbReference type="EMBL" id="MDP9894479.1"/>
    </source>
</evidence>
<protein>
    <submittedName>
        <fullName evidence="6">Arylsulfatase A-like enzyme</fullName>
    </submittedName>
</protein>
<keyword evidence="4" id="KW-0106">Calcium</keyword>
<name>A0AAW8D1W2_9BURK</name>
<gene>
    <name evidence="6" type="ORF">J2W31_003603</name>
</gene>
<keyword evidence="3" id="KW-0378">Hydrolase</keyword>
<dbReference type="InterPro" id="IPR000917">
    <property type="entry name" value="Sulfatase_N"/>
</dbReference>
<dbReference type="RefSeq" id="WP_307685561.1">
    <property type="nucleotide sequence ID" value="NZ_JAUSRD010000008.1"/>
</dbReference>
<dbReference type="InterPro" id="IPR017850">
    <property type="entry name" value="Alkaline_phosphatase_core_sf"/>
</dbReference>
<evidence type="ECO:0000256" key="1">
    <source>
        <dbReference type="ARBA" id="ARBA00008779"/>
    </source>
</evidence>
<dbReference type="Gene3D" id="3.40.720.10">
    <property type="entry name" value="Alkaline Phosphatase, subunit A"/>
    <property type="match status" value="1"/>
</dbReference>
<dbReference type="GO" id="GO:0004065">
    <property type="term" value="F:arylsulfatase activity"/>
    <property type="evidence" value="ECO:0007669"/>
    <property type="project" value="TreeGrafter"/>
</dbReference>
<proteinExistence type="inferred from homology"/>
<accession>A0AAW8D1W2</accession>
<dbReference type="InterPro" id="IPR024607">
    <property type="entry name" value="Sulfatase_CS"/>
</dbReference>
<dbReference type="Gene3D" id="3.30.1120.10">
    <property type="match status" value="1"/>
</dbReference>
<organism evidence="6 7">
    <name type="scientific">Variovorax boronicumulans</name>
    <dbReference type="NCBI Taxonomy" id="436515"/>
    <lineage>
        <taxon>Bacteria</taxon>
        <taxon>Pseudomonadati</taxon>
        <taxon>Pseudomonadota</taxon>
        <taxon>Betaproteobacteria</taxon>
        <taxon>Burkholderiales</taxon>
        <taxon>Comamonadaceae</taxon>
        <taxon>Variovorax</taxon>
    </lineage>
</organism>
<dbReference type="AlphaFoldDB" id="A0AAW8D1W2"/>
<dbReference type="PANTHER" id="PTHR42693">
    <property type="entry name" value="ARYLSULFATASE FAMILY MEMBER"/>
    <property type="match status" value="1"/>
</dbReference>
<dbReference type="InterPro" id="IPR050738">
    <property type="entry name" value="Sulfatase"/>
</dbReference>
<dbReference type="Pfam" id="PF00884">
    <property type="entry name" value="Sulfatase"/>
    <property type="match status" value="1"/>
</dbReference>